<reference evidence="1" key="2">
    <citation type="submission" date="2025-08" db="UniProtKB">
        <authorList>
            <consortium name="Ensembl"/>
        </authorList>
    </citation>
    <scope>IDENTIFICATION</scope>
</reference>
<dbReference type="Proteomes" id="UP000008144">
    <property type="component" value="Unassembled WGS sequence"/>
</dbReference>
<proteinExistence type="predicted"/>
<accession>H2Y2M0</accession>
<keyword evidence="2" id="KW-1185">Reference proteome</keyword>
<evidence type="ECO:0000313" key="2">
    <source>
        <dbReference type="Proteomes" id="UP000008144"/>
    </source>
</evidence>
<dbReference type="AlphaFoldDB" id="H2Y2M0"/>
<name>H2Y2M0_CIOIN</name>
<dbReference type="HOGENOM" id="CLU_3159705_0_0_1"/>
<protein>
    <submittedName>
        <fullName evidence="1">Uncharacterized protein</fullName>
    </submittedName>
</protein>
<organism evidence="1 2">
    <name type="scientific">Ciona intestinalis</name>
    <name type="common">Transparent sea squirt</name>
    <name type="synonym">Ascidia intestinalis</name>
    <dbReference type="NCBI Taxonomy" id="7719"/>
    <lineage>
        <taxon>Eukaryota</taxon>
        <taxon>Metazoa</taxon>
        <taxon>Chordata</taxon>
        <taxon>Tunicata</taxon>
        <taxon>Ascidiacea</taxon>
        <taxon>Phlebobranchia</taxon>
        <taxon>Cionidae</taxon>
        <taxon>Ciona</taxon>
    </lineage>
</organism>
<reference evidence="1" key="3">
    <citation type="submission" date="2025-09" db="UniProtKB">
        <authorList>
            <consortium name="Ensembl"/>
        </authorList>
    </citation>
    <scope>IDENTIFICATION</scope>
</reference>
<sequence>MVNTGSEDFFCSGDRRERALRGDKIPLQRAVDGFTFSRHLLTGETGES</sequence>
<evidence type="ECO:0000313" key="1">
    <source>
        <dbReference type="Ensembl" id="ENSCINP00000036155.1"/>
    </source>
</evidence>
<dbReference type="Ensembl" id="ENSCINT00000031814.1">
    <property type="protein sequence ID" value="ENSCINP00000036155.1"/>
    <property type="gene ID" value="ENSCING00000022480.1"/>
</dbReference>
<reference evidence="2" key="1">
    <citation type="journal article" date="2002" name="Science">
        <title>The draft genome of Ciona intestinalis: insights into chordate and vertebrate origins.</title>
        <authorList>
            <person name="Dehal P."/>
            <person name="Satou Y."/>
            <person name="Campbell R.K."/>
            <person name="Chapman J."/>
            <person name="Degnan B."/>
            <person name="De Tomaso A."/>
            <person name="Davidson B."/>
            <person name="Di Gregorio A."/>
            <person name="Gelpke M."/>
            <person name="Goodstein D.M."/>
            <person name="Harafuji N."/>
            <person name="Hastings K.E."/>
            <person name="Ho I."/>
            <person name="Hotta K."/>
            <person name="Huang W."/>
            <person name="Kawashima T."/>
            <person name="Lemaire P."/>
            <person name="Martinez D."/>
            <person name="Meinertzhagen I.A."/>
            <person name="Necula S."/>
            <person name="Nonaka M."/>
            <person name="Putnam N."/>
            <person name="Rash S."/>
            <person name="Saiga H."/>
            <person name="Satake M."/>
            <person name="Terry A."/>
            <person name="Yamada L."/>
            <person name="Wang H.G."/>
            <person name="Awazu S."/>
            <person name="Azumi K."/>
            <person name="Boore J."/>
            <person name="Branno M."/>
            <person name="Chin-Bow S."/>
            <person name="DeSantis R."/>
            <person name="Doyle S."/>
            <person name="Francino P."/>
            <person name="Keys D.N."/>
            <person name="Haga S."/>
            <person name="Hayashi H."/>
            <person name="Hino K."/>
            <person name="Imai K.S."/>
            <person name="Inaba K."/>
            <person name="Kano S."/>
            <person name="Kobayashi K."/>
            <person name="Kobayashi M."/>
            <person name="Lee B.I."/>
            <person name="Makabe K.W."/>
            <person name="Manohar C."/>
            <person name="Matassi G."/>
            <person name="Medina M."/>
            <person name="Mochizuki Y."/>
            <person name="Mount S."/>
            <person name="Morishita T."/>
            <person name="Miura S."/>
            <person name="Nakayama A."/>
            <person name="Nishizaka S."/>
            <person name="Nomoto H."/>
            <person name="Ohta F."/>
            <person name="Oishi K."/>
            <person name="Rigoutsos I."/>
            <person name="Sano M."/>
            <person name="Sasaki A."/>
            <person name="Sasakura Y."/>
            <person name="Shoguchi E."/>
            <person name="Shin-i T."/>
            <person name="Spagnuolo A."/>
            <person name="Stainier D."/>
            <person name="Suzuki M.M."/>
            <person name="Tassy O."/>
            <person name="Takatori N."/>
            <person name="Tokuoka M."/>
            <person name="Yagi K."/>
            <person name="Yoshizaki F."/>
            <person name="Wada S."/>
            <person name="Zhang C."/>
            <person name="Hyatt P.D."/>
            <person name="Larimer F."/>
            <person name="Detter C."/>
            <person name="Doggett N."/>
            <person name="Glavina T."/>
            <person name="Hawkins T."/>
            <person name="Richardson P."/>
            <person name="Lucas S."/>
            <person name="Kohara Y."/>
            <person name="Levine M."/>
            <person name="Satoh N."/>
            <person name="Rokhsar D.S."/>
        </authorList>
    </citation>
    <scope>NUCLEOTIDE SEQUENCE [LARGE SCALE GENOMIC DNA]</scope>
</reference>
<dbReference type="InParanoid" id="H2Y2M0"/>